<name>A0A5J4Q1J4_9ZZZZ</name>
<evidence type="ECO:0000313" key="1">
    <source>
        <dbReference type="EMBL" id="KAA6315756.1"/>
    </source>
</evidence>
<proteinExistence type="predicted"/>
<evidence type="ECO:0008006" key="2">
    <source>
        <dbReference type="Google" id="ProtNLM"/>
    </source>
</evidence>
<accession>A0A5J4Q1J4</accession>
<protein>
    <recommendedName>
        <fullName evidence="2">Transposase IS4-like domain-containing protein</fullName>
    </recommendedName>
</protein>
<organism evidence="1">
    <name type="scientific">termite gut metagenome</name>
    <dbReference type="NCBI Taxonomy" id="433724"/>
    <lineage>
        <taxon>unclassified sequences</taxon>
        <taxon>metagenomes</taxon>
        <taxon>organismal metagenomes</taxon>
    </lineage>
</organism>
<reference evidence="1" key="1">
    <citation type="submission" date="2019-03" db="EMBL/GenBank/DDBJ databases">
        <title>Single cell metagenomics reveals metabolic interactions within the superorganism composed of flagellate Streblomastix strix and complex community of Bacteroidetes bacteria on its surface.</title>
        <authorList>
            <person name="Treitli S.C."/>
            <person name="Kolisko M."/>
            <person name="Husnik F."/>
            <person name="Keeling P."/>
            <person name="Hampl V."/>
        </authorList>
    </citation>
    <scope>NUCLEOTIDE SEQUENCE</scope>
    <source>
        <strain evidence="1">STM</strain>
    </source>
</reference>
<gene>
    <name evidence="1" type="ORF">EZS27_033834</name>
</gene>
<feature type="non-terminal residue" evidence="1">
    <location>
        <position position="156"/>
    </location>
</feature>
<comment type="caution">
    <text evidence="1">The sequence shown here is derived from an EMBL/GenBank/DDBJ whole genome shotgun (WGS) entry which is preliminary data.</text>
</comment>
<dbReference type="EMBL" id="SNRY01005132">
    <property type="protein sequence ID" value="KAA6315756.1"/>
    <property type="molecule type" value="Genomic_DNA"/>
</dbReference>
<sequence>MRKKKNSSGVVSVQVIDKSSGKYQVVKTVGSSSDAIEIENLYRQGKKWLDNYLGNRDIFLEHTREQEEKRVTEVLLSSIENILLNGAQLILNQVFKLVGFDKIGDEILKHLVVSRICQPRSKVATVDYLKSYFDEDVELHKIYHYLDKLHDTQKDT</sequence>
<dbReference type="AlphaFoldDB" id="A0A5J4Q1J4"/>